<dbReference type="AlphaFoldDB" id="A0A517ZKS6"/>
<dbReference type="KEGG" id="sdyn:Mal52_15280"/>
<name>A0A517ZKS6_9PLAN</name>
<dbReference type="EMBL" id="CP036276">
    <property type="protein sequence ID" value="QDU43057.1"/>
    <property type="molecule type" value="Genomic_DNA"/>
</dbReference>
<proteinExistence type="predicted"/>
<organism evidence="1 2">
    <name type="scientific">Symmachiella dynata</name>
    <dbReference type="NCBI Taxonomy" id="2527995"/>
    <lineage>
        <taxon>Bacteria</taxon>
        <taxon>Pseudomonadati</taxon>
        <taxon>Planctomycetota</taxon>
        <taxon>Planctomycetia</taxon>
        <taxon>Planctomycetales</taxon>
        <taxon>Planctomycetaceae</taxon>
        <taxon>Symmachiella</taxon>
    </lineage>
</organism>
<protein>
    <submittedName>
        <fullName evidence="1">Uncharacterized protein</fullName>
    </submittedName>
</protein>
<keyword evidence="2" id="KW-1185">Reference proteome</keyword>
<sequence length="124" mass="13219">MTVGGENGAATNGAGLKLHRGEDAAATDAQLPDAWRGDATIFCSLLERMGRDVEPWALKAATEALDALVVQLFADCRADEVSPEAATWERVVLLATLLGYREVLSALGGRSEAIATRLLRRPEV</sequence>
<evidence type="ECO:0000313" key="2">
    <source>
        <dbReference type="Proteomes" id="UP000319383"/>
    </source>
</evidence>
<dbReference type="RefSeq" id="WP_145375086.1">
    <property type="nucleotide sequence ID" value="NZ_CP036276.1"/>
</dbReference>
<reference evidence="1 2" key="1">
    <citation type="submission" date="2019-02" db="EMBL/GenBank/DDBJ databases">
        <title>Deep-cultivation of Planctomycetes and their phenomic and genomic characterization uncovers novel biology.</title>
        <authorList>
            <person name="Wiegand S."/>
            <person name="Jogler M."/>
            <person name="Boedeker C."/>
            <person name="Pinto D."/>
            <person name="Vollmers J."/>
            <person name="Rivas-Marin E."/>
            <person name="Kohn T."/>
            <person name="Peeters S.H."/>
            <person name="Heuer A."/>
            <person name="Rast P."/>
            <person name="Oberbeckmann S."/>
            <person name="Bunk B."/>
            <person name="Jeske O."/>
            <person name="Meyerdierks A."/>
            <person name="Storesund J.E."/>
            <person name="Kallscheuer N."/>
            <person name="Luecker S."/>
            <person name="Lage O.M."/>
            <person name="Pohl T."/>
            <person name="Merkel B.J."/>
            <person name="Hornburger P."/>
            <person name="Mueller R.-W."/>
            <person name="Bruemmer F."/>
            <person name="Labrenz M."/>
            <person name="Spormann A.M."/>
            <person name="Op den Camp H."/>
            <person name="Overmann J."/>
            <person name="Amann R."/>
            <person name="Jetten M.S.M."/>
            <person name="Mascher T."/>
            <person name="Medema M.H."/>
            <person name="Devos D.P."/>
            <person name="Kaster A.-K."/>
            <person name="Ovreas L."/>
            <person name="Rohde M."/>
            <person name="Galperin M.Y."/>
            <person name="Jogler C."/>
        </authorList>
    </citation>
    <scope>NUCLEOTIDE SEQUENCE [LARGE SCALE GENOMIC DNA]</scope>
    <source>
        <strain evidence="1 2">Mal52</strain>
    </source>
</reference>
<dbReference type="Proteomes" id="UP000319383">
    <property type="component" value="Chromosome"/>
</dbReference>
<evidence type="ECO:0000313" key="1">
    <source>
        <dbReference type="EMBL" id="QDU43057.1"/>
    </source>
</evidence>
<gene>
    <name evidence="1" type="ORF">Mal52_15280</name>
</gene>
<accession>A0A517ZKS6</accession>